<gene>
    <name evidence="3" type="ORF">IAG44_22535</name>
</gene>
<dbReference type="RefSeq" id="WP_187748873.1">
    <property type="nucleotide sequence ID" value="NZ_CP060828.1"/>
</dbReference>
<evidence type="ECO:0000313" key="3">
    <source>
        <dbReference type="EMBL" id="QNP71915.1"/>
    </source>
</evidence>
<dbReference type="Proteomes" id="UP000516052">
    <property type="component" value="Chromosome"/>
</dbReference>
<feature type="region of interest" description="Disordered" evidence="1">
    <location>
        <begin position="75"/>
        <end position="170"/>
    </location>
</feature>
<keyword evidence="4" id="KW-1185">Reference proteome</keyword>
<protein>
    <submittedName>
        <fullName evidence="3">Uncharacterized protein</fullName>
    </submittedName>
</protein>
<dbReference type="EMBL" id="CP060828">
    <property type="protein sequence ID" value="QNP71915.1"/>
    <property type="molecule type" value="Genomic_DNA"/>
</dbReference>
<feature type="compositionally biased region" description="Low complexity" evidence="1">
    <location>
        <begin position="153"/>
        <end position="170"/>
    </location>
</feature>
<dbReference type="AlphaFoldDB" id="A0A7H0IGJ9"/>
<dbReference type="KEGG" id="sroi:IAG44_22535"/>
<keyword evidence="2" id="KW-0472">Membrane</keyword>
<feature type="region of interest" description="Disordered" evidence="1">
    <location>
        <begin position="1"/>
        <end position="40"/>
    </location>
</feature>
<sequence length="170" mass="17552">MTTRFDAEDNADGTTGDGQEDPLVELLRPPASHLAAPQGHFTALRRKSRRRRARTVLATAAACTAAFLIALPLTSTSHPPAHESPPLAPPPATISPAPSPARDTEKPSPTPTPVDETASPTLAPPDHQLPTPSPSVDSGTKESAAKEPETKESMAPSAVPSPASDPTTAP</sequence>
<evidence type="ECO:0000313" key="4">
    <source>
        <dbReference type="Proteomes" id="UP000516052"/>
    </source>
</evidence>
<keyword evidence="2" id="KW-0812">Transmembrane</keyword>
<organism evidence="3 4">
    <name type="scientific">Streptomyces roseirectus</name>
    <dbReference type="NCBI Taxonomy" id="2768066"/>
    <lineage>
        <taxon>Bacteria</taxon>
        <taxon>Bacillati</taxon>
        <taxon>Actinomycetota</taxon>
        <taxon>Actinomycetes</taxon>
        <taxon>Kitasatosporales</taxon>
        <taxon>Streptomycetaceae</taxon>
        <taxon>Streptomyces</taxon>
    </lineage>
</organism>
<evidence type="ECO:0000256" key="1">
    <source>
        <dbReference type="SAM" id="MobiDB-lite"/>
    </source>
</evidence>
<evidence type="ECO:0000256" key="2">
    <source>
        <dbReference type="SAM" id="Phobius"/>
    </source>
</evidence>
<feature type="compositionally biased region" description="Basic and acidic residues" evidence="1">
    <location>
        <begin position="139"/>
        <end position="152"/>
    </location>
</feature>
<name>A0A7H0IGJ9_9ACTN</name>
<proteinExistence type="predicted"/>
<feature type="transmembrane region" description="Helical" evidence="2">
    <location>
        <begin position="55"/>
        <end position="73"/>
    </location>
</feature>
<feature type="compositionally biased region" description="Pro residues" evidence="1">
    <location>
        <begin position="82"/>
        <end position="99"/>
    </location>
</feature>
<accession>A0A7H0IGJ9</accession>
<reference evidence="3 4" key="1">
    <citation type="submission" date="2020-08" db="EMBL/GenBank/DDBJ databases">
        <title>A novel species.</title>
        <authorList>
            <person name="Gao J."/>
        </authorList>
    </citation>
    <scope>NUCLEOTIDE SEQUENCE [LARGE SCALE GENOMIC DNA]</scope>
    <source>
        <strain evidence="3 4">CRXT-G-22</strain>
    </source>
</reference>
<keyword evidence="2" id="KW-1133">Transmembrane helix</keyword>